<dbReference type="SMART" id="SM00065">
    <property type="entry name" value="GAF"/>
    <property type="match status" value="2"/>
</dbReference>
<evidence type="ECO:0000256" key="4">
    <source>
        <dbReference type="ARBA" id="ARBA00023163"/>
    </source>
</evidence>
<feature type="domain" description="PAS" evidence="7">
    <location>
        <begin position="135"/>
        <end position="205"/>
    </location>
</feature>
<dbReference type="SUPFAM" id="SSF55781">
    <property type="entry name" value="GAF domain-like"/>
    <property type="match status" value="2"/>
</dbReference>
<keyword evidence="3" id="KW-0805">Transcription regulation</keyword>
<evidence type="ECO:0000256" key="5">
    <source>
        <dbReference type="PROSITE-ProRule" id="PRU00169"/>
    </source>
</evidence>
<evidence type="ECO:0000313" key="8">
    <source>
        <dbReference type="EMBL" id="MFC4248256.1"/>
    </source>
</evidence>
<dbReference type="SUPFAM" id="SSF52172">
    <property type="entry name" value="CheY-like"/>
    <property type="match status" value="1"/>
</dbReference>
<dbReference type="CDD" id="cd00130">
    <property type="entry name" value="PAS"/>
    <property type="match status" value="2"/>
</dbReference>
<keyword evidence="4" id="KW-0804">Transcription</keyword>
<dbReference type="Pfam" id="PF13185">
    <property type="entry name" value="GAF_2"/>
    <property type="match status" value="2"/>
</dbReference>
<feature type="domain" description="Response regulatory" evidence="6">
    <location>
        <begin position="14"/>
        <end position="124"/>
    </location>
</feature>
<evidence type="ECO:0000313" key="9">
    <source>
        <dbReference type="Proteomes" id="UP001595821"/>
    </source>
</evidence>
<sequence>MSGSRPVAVGDVVRVLVVGDSTRTDDATATLEAAFSGPSVLTARTTTTALDRLADEDVHCVVCDLESDAAETATVETIREQVPDLPVLALVDDGAADALEAGATDVLSSDDPPAVVAARVRHAVERFRLSSRATEGGRYRAVLDASNALVVVVDEDGDVAYASPSIESETGYTPDDLERGDLSRFVHPNDREDVSEMVAEVTSGSLGATARSTARIARVDGTWYVSDVTVTNRLDDPAVEGVVVTITPTELTEAADERLQAAIDRLDRPFFALGSNWELTEVNEVARRLFDQPVGELVGTVVWELLPESVAGTFYERFHEAQTTDDVVEFETAYPPLETRLEVTVYPSESGVTVSAREVAAGEGRDRLDLFESVVDALEDGVFVVEGTAISLANAAVFDLVDADTVVGRDLADLFDDDLAESIHERALSPVRLGEPIETTISDERPVAISVTPLPEADRAVCVIRDATDRVAVRAALSTIREFRGVLVDAESRPEIYQAVVDAVAEVLAVDVVGGYLRDDDSLKPTTFATPGVDESSALELPTLEVGETALAEAFETGDASVHDRSALESLFDGVGVRAERVLVVPVGDDGVVIATTTDPTAFGDREVEFVETVAVLAAVTVTRLERERDLSRQSARLDRLAAIDERKRAITRRLVRADTREEIERFVCKELAAIDWLALVWIGEVDVATETVSPRAWAGEADDYLEAITVDLDQDGEPAGRVAATRDVIEIENVVGEDRNLEWRRAALDREFGSVLGVPLAYDGSIYGTLTAYADRPAVFDGTRDAFVELGETIAYAINAVETRRALLVDGVTELELAIDDEDDPLAALTRRVDCTLELETVVPLSSNRATVFATVSDAPADAVRDAAVDLESVASVRSIAERDDESLFELTLEAETIATTVADHGGVVRSVSAAAERTRLVVELPRGADVRAFVQRLRRDRPTELLVRHERDRSTWTRRAFRDELRDRLTDQQLQALEAAYYGGFFEWPRESTGEEIASSLGVSQPTFNRHFRTAERKLYTLLFDEGTVGSDRE</sequence>
<dbReference type="Pfam" id="PF13188">
    <property type="entry name" value="PAS_8"/>
    <property type="match status" value="1"/>
</dbReference>
<dbReference type="InterPro" id="IPR000014">
    <property type="entry name" value="PAS"/>
</dbReference>
<feature type="modified residue" description="4-aspartylphosphate" evidence="5">
    <location>
        <position position="64"/>
    </location>
</feature>
<comment type="caution">
    <text evidence="8">The sequence shown here is derived from an EMBL/GenBank/DDBJ whole genome shotgun (WGS) entry which is preliminary data.</text>
</comment>
<name>A0ABD5P1R5_9EURY</name>
<evidence type="ECO:0000256" key="2">
    <source>
        <dbReference type="ARBA" id="ARBA00022777"/>
    </source>
</evidence>
<dbReference type="Pfam" id="PF15915">
    <property type="entry name" value="BAT"/>
    <property type="match status" value="1"/>
</dbReference>
<dbReference type="InterPro" id="IPR029016">
    <property type="entry name" value="GAF-like_dom_sf"/>
</dbReference>
<dbReference type="Gene3D" id="3.30.450.40">
    <property type="match status" value="2"/>
</dbReference>
<dbReference type="Proteomes" id="UP001595821">
    <property type="component" value="Unassembled WGS sequence"/>
</dbReference>
<dbReference type="InterPro" id="IPR031803">
    <property type="entry name" value="BAT_GAF/HTH-assoc"/>
</dbReference>
<evidence type="ECO:0000259" key="6">
    <source>
        <dbReference type="PROSITE" id="PS50110"/>
    </source>
</evidence>
<dbReference type="EMBL" id="JBHSDJ010000118">
    <property type="protein sequence ID" value="MFC4248256.1"/>
    <property type="molecule type" value="Genomic_DNA"/>
</dbReference>
<dbReference type="InterPro" id="IPR035965">
    <property type="entry name" value="PAS-like_dom_sf"/>
</dbReference>
<reference evidence="8 9" key="1">
    <citation type="journal article" date="2014" name="Int. J. Syst. Evol. Microbiol.">
        <title>Complete genome sequence of Corynebacterium casei LMG S-19264T (=DSM 44701T), isolated from a smear-ripened cheese.</title>
        <authorList>
            <consortium name="US DOE Joint Genome Institute (JGI-PGF)"/>
            <person name="Walter F."/>
            <person name="Albersmeier A."/>
            <person name="Kalinowski J."/>
            <person name="Ruckert C."/>
        </authorList>
    </citation>
    <scope>NUCLEOTIDE SEQUENCE [LARGE SCALE GENOMIC DNA]</scope>
    <source>
        <strain evidence="8 9">IBRC-M 10912</strain>
    </source>
</reference>
<dbReference type="PROSITE" id="PS50110">
    <property type="entry name" value="RESPONSE_REGULATORY"/>
    <property type="match status" value="1"/>
</dbReference>
<dbReference type="InterPro" id="IPR007050">
    <property type="entry name" value="HTH_bacterioopsin"/>
</dbReference>
<keyword evidence="2" id="KW-0418">Kinase</keyword>
<protein>
    <submittedName>
        <fullName evidence="8">Bacterio-opsin activator domain-containing protein</fullName>
    </submittedName>
</protein>
<dbReference type="Gene3D" id="3.30.450.20">
    <property type="entry name" value="PAS domain"/>
    <property type="match status" value="3"/>
</dbReference>
<dbReference type="PANTHER" id="PTHR34236">
    <property type="entry name" value="DIMETHYL SULFOXIDE REDUCTASE TRANSCRIPTIONAL ACTIVATOR"/>
    <property type="match status" value="1"/>
</dbReference>
<dbReference type="NCBIfam" id="TIGR00229">
    <property type="entry name" value="sensory_box"/>
    <property type="match status" value="1"/>
</dbReference>
<dbReference type="PROSITE" id="PS50112">
    <property type="entry name" value="PAS"/>
    <property type="match status" value="1"/>
</dbReference>
<proteinExistence type="predicted"/>
<dbReference type="InterPro" id="IPR013767">
    <property type="entry name" value="PAS_fold"/>
</dbReference>
<dbReference type="Pfam" id="PF04967">
    <property type="entry name" value="HTH_10"/>
    <property type="match status" value="1"/>
</dbReference>
<dbReference type="SUPFAM" id="SSF55785">
    <property type="entry name" value="PYP-like sensor domain (PAS domain)"/>
    <property type="match status" value="3"/>
</dbReference>
<dbReference type="SMART" id="SM00091">
    <property type="entry name" value="PAS"/>
    <property type="match status" value="4"/>
</dbReference>
<keyword evidence="5" id="KW-0597">Phosphoprotein</keyword>
<dbReference type="InterPro" id="IPR001789">
    <property type="entry name" value="Sig_transdc_resp-reg_receiver"/>
</dbReference>
<evidence type="ECO:0000256" key="3">
    <source>
        <dbReference type="ARBA" id="ARBA00023015"/>
    </source>
</evidence>
<evidence type="ECO:0000256" key="1">
    <source>
        <dbReference type="ARBA" id="ARBA00022679"/>
    </source>
</evidence>
<dbReference type="Gene3D" id="3.40.50.2300">
    <property type="match status" value="1"/>
</dbReference>
<gene>
    <name evidence="8" type="ORF">ACFOZ7_15180</name>
</gene>
<organism evidence="8 9">
    <name type="scientific">Natribaculum luteum</name>
    <dbReference type="NCBI Taxonomy" id="1586232"/>
    <lineage>
        <taxon>Archaea</taxon>
        <taxon>Methanobacteriati</taxon>
        <taxon>Methanobacteriota</taxon>
        <taxon>Stenosarchaea group</taxon>
        <taxon>Halobacteria</taxon>
        <taxon>Halobacteriales</taxon>
        <taxon>Natrialbaceae</taxon>
        <taxon>Natribaculum</taxon>
    </lineage>
</organism>
<keyword evidence="1" id="KW-0808">Transferase</keyword>
<dbReference type="GeneID" id="71855405"/>
<dbReference type="Pfam" id="PF00989">
    <property type="entry name" value="PAS"/>
    <property type="match status" value="1"/>
</dbReference>
<dbReference type="GO" id="GO:0016301">
    <property type="term" value="F:kinase activity"/>
    <property type="evidence" value="ECO:0007669"/>
    <property type="project" value="UniProtKB-KW"/>
</dbReference>
<dbReference type="InterPro" id="IPR011006">
    <property type="entry name" value="CheY-like_superfamily"/>
</dbReference>
<accession>A0ABD5P1R5</accession>
<dbReference type="InterPro" id="IPR003018">
    <property type="entry name" value="GAF"/>
</dbReference>
<dbReference type="RefSeq" id="WP_246969452.1">
    <property type="nucleotide sequence ID" value="NZ_CP095397.1"/>
</dbReference>
<dbReference type="AlphaFoldDB" id="A0ABD5P1R5"/>
<dbReference type="PANTHER" id="PTHR34236:SF1">
    <property type="entry name" value="DIMETHYL SULFOXIDE REDUCTASE TRANSCRIPTIONAL ACTIVATOR"/>
    <property type="match status" value="1"/>
</dbReference>
<evidence type="ECO:0000259" key="7">
    <source>
        <dbReference type="PROSITE" id="PS50112"/>
    </source>
</evidence>